<protein>
    <submittedName>
        <fullName evidence="1">Uncharacterized protein</fullName>
    </submittedName>
</protein>
<gene>
    <name evidence="1" type="ORF">DPMN_048284</name>
</gene>
<reference evidence="1" key="2">
    <citation type="submission" date="2020-11" db="EMBL/GenBank/DDBJ databases">
        <authorList>
            <person name="McCartney M.A."/>
            <person name="Auch B."/>
            <person name="Kono T."/>
            <person name="Mallez S."/>
            <person name="Becker A."/>
            <person name="Gohl D.M."/>
            <person name="Silverstein K.A.T."/>
            <person name="Koren S."/>
            <person name="Bechman K.B."/>
            <person name="Herman A."/>
            <person name="Abrahante J.E."/>
            <person name="Garbe J."/>
        </authorList>
    </citation>
    <scope>NUCLEOTIDE SEQUENCE</scope>
    <source>
        <strain evidence="1">Duluth1</strain>
        <tissue evidence="1">Whole animal</tissue>
    </source>
</reference>
<dbReference type="Proteomes" id="UP000828390">
    <property type="component" value="Unassembled WGS sequence"/>
</dbReference>
<comment type="caution">
    <text evidence="1">The sequence shown here is derived from an EMBL/GenBank/DDBJ whole genome shotgun (WGS) entry which is preliminary data.</text>
</comment>
<organism evidence="1 2">
    <name type="scientific">Dreissena polymorpha</name>
    <name type="common">Zebra mussel</name>
    <name type="synonym">Mytilus polymorpha</name>
    <dbReference type="NCBI Taxonomy" id="45954"/>
    <lineage>
        <taxon>Eukaryota</taxon>
        <taxon>Metazoa</taxon>
        <taxon>Spiralia</taxon>
        <taxon>Lophotrochozoa</taxon>
        <taxon>Mollusca</taxon>
        <taxon>Bivalvia</taxon>
        <taxon>Autobranchia</taxon>
        <taxon>Heteroconchia</taxon>
        <taxon>Euheterodonta</taxon>
        <taxon>Imparidentia</taxon>
        <taxon>Neoheterodontei</taxon>
        <taxon>Myida</taxon>
        <taxon>Dreissenoidea</taxon>
        <taxon>Dreissenidae</taxon>
        <taxon>Dreissena</taxon>
    </lineage>
</organism>
<sequence length="60" mass="6711">MRGSNIDEGRVQVIQELYGNAFDSAVLLSGQQGGFFRTSMGVRHRDVCSLPSYSIFSLRR</sequence>
<name>A0A9D4DBA4_DREPO</name>
<dbReference type="AlphaFoldDB" id="A0A9D4DBA4"/>
<evidence type="ECO:0000313" key="1">
    <source>
        <dbReference type="EMBL" id="KAH3741559.1"/>
    </source>
</evidence>
<accession>A0A9D4DBA4</accession>
<reference evidence="1" key="1">
    <citation type="journal article" date="2019" name="bioRxiv">
        <title>The Genome of the Zebra Mussel, Dreissena polymorpha: A Resource for Invasive Species Research.</title>
        <authorList>
            <person name="McCartney M.A."/>
            <person name="Auch B."/>
            <person name="Kono T."/>
            <person name="Mallez S."/>
            <person name="Zhang Y."/>
            <person name="Obille A."/>
            <person name="Becker A."/>
            <person name="Abrahante J.E."/>
            <person name="Garbe J."/>
            <person name="Badalamenti J.P."/>
            <person name="Herman A."/>
            <person name="Mangelson H."/>
            <person name="Liachko I."/>
            <person name="Sullivan S."/>
            <person name="Sone E.D."/>
            <person name="Koren S."/>
            <person name="Silverstein K.A.T."/>
            <person name="Beckman K.B."/>
            <person name="Gohl D.M."/>
        </authorList>
    </citation>
    <scope>NUCLEOTIDE SEQUENCE</scope>
    <source>
        <strain evidence="1">Duluth1</strain>
        <tissue evidence="1">Whole animal</tissue>
    </source>
</reference>
<dbReference type="EMBL" id="JAIWYP010000011">
    <property type="protein sequence ID" value="KAH3741559.1"/>
    <property type="molecule type" value="Genomic_DNA"/>
</dbReference>
<evidence type="ECO:0000313" key="2">
    <source>
        <dbReference type="Proteomes" id="UP000828390"/>
    </source>
</evidence>
<proteinExistence type="predicted"/>
<keyword evidence="2" id="KW-1185">Reference proteome</keyword>